<dbReference type="SUPFAM" id="SSF48371">
    <property type="entry name" value="ARM repeat"/>
    <property type="match status" value="1"/>
</dbReference>
<feature type="region of interest" description="Disordered" evidence="1">
    <location>
        <begin position="75"/>
        <end position="183"/>
    </location>
</feature>
<comment type="caution">
    <text evidence="3">The sequence shown here is derived from an EMBL/GenBank/DDBJ whole genome shotgun (WGS) entry which is preliminary data.</text>
</comment>
<dbReference type="Gene3D" id="1.25.10.10">
    <property type="entry name" value="Leucine-rich Repeat Variant"/>
    <property type="match status" value="2"/>
</dbReference>
<dbReference type="InterPro" id="IPR011989">
    <property type="entry name" value="ARM-like"/>
</dbReference>
<evidence type="ECO:0000313" key="3">
    <source>
        <dbReference type="EMBL" id="OWK36466.1"/>
    </source>
</evidence>
<keyword evidence="4" id="KW-1185">Reference proteome</keyword>
<evidence type="ECO:0000256" key="1">
    <source>
        <dbReference type="SAM" id="MobiDB-lite"/>
    </source>
</evidence>
<dbReference type="AlphaFoldDB" id="A0A225DGH9"/>
<dbReference type="EMBL" id="NIDE01000017">
    <property type="protein sequence ID" value="OWK36466.1"/>
    <property type="molecule type" value="Genomic_DNA"/>
</dbReference>
<organism evidence="3 4">
    <name type="scientific">Fimbriiglobus ruber</name>
    <dbReference type="NCBI Taxonomy" id="1908690"/>
    <lineage>
        <taxon>Bacteria</taxon>
        <taxon>Pseudomonadati</taxon>
        <taxon>Planctomycetota</taxon>
        <taxon>Planctomycetia</taxon>
        <taxon>Gemmatales</taxon>
        <taxon>Gemmataceae</taxon>
        <taxon>Fimbriiglobus</taxon>
    </lineage>
</organism>
<name>A0A225DGH9_9BACT</name>
<protein>
    <submittedName>
        <fullName evidence="3">Uncharacterized protein</fullName>
    </submittedName>
</protein>
<accession>A0A225DGH9</accession>
<keyword evidence="2" id="KW-1133">Transmembrane helix</keyword>
<keyword evidence="2" id="KW-0812">Transmembrane</keyword>
<feature type="compositionally biased region" description="Pro residues" evidence="1">
    <location>
        <begin position="146"/>
        <end position="179"/>
    </location>
</feature>
<gene>
    <name evidence="3" type="ORF">FRUB_09029</name>
</gene>
<dbReference type="InterPro" id="IPR016024">
    <property type="entry name" value="ARM-type_fold"/>
</dbReference>
<evidence type="ECO:0000256" key="2">
    <source>
        <dbReference type="SAM" id="Phobius"/>
    </source>
</evidence>
<feature type="compositionally biased region" description="Low complexity" evidence="1">
    <location>
        <begin position="102"/>
        <end position="127"/>
    </location>
</feature>
<sequence>MIPITPDDLGREVVCPISYRLVSVPAAGVAFRTADTPDPRKRRFALFAAVLVVVLALCSGVGLLVVVWAPGADRSAPPVAGDSGRDVAVRPAGLEGETGPRTAVVSPITPVAPAAPVVPPGKTGVPPEATAPGREPPPQAAALTPAPTPSVVPPAPPAVAPPRPDPAPETVPPPVPPKRPQQRKLISRLDLRTTAELEAELLKVREVGLDTAAAPNTTVGLVKTAAAAAARGGIYAGPIVLSKVRADLAELPFRVGPATVLNRDAAVTLGGLSQSFRHGLGRCYAADDPRPDPAKVRALLLGDPEGASEWTVPAAVPCLRQMLPGEVAAVRGTACEAYRRTPGPAALDALVAAAVFDTDFDNRAAAVDALADRDPADVTVRLAALLDYPWVPAVEHVIEALVALNLRPAAAVVAANLTQVSAELLSVNAGGTAHAVRREMVRTNHARNCLLCHAPSFAAGDFVRGAVPDPTRPLAAGPAGYSGGAQFFARADVTYLRQDFSVVQPVPAPGPWPAHQRFDYLVALRSARAGESKPDDAGRATALRFALEKLGGDGGRADGPVAEVRSFVGETARMVSVRLTPEPTVRLYFAEFGKPLLALGDDELSVVLGLFRKRYGEAGRYALIAYLEPLRTSGTAAEQATAAALLARLGSAADWALPLTPDERAGAGRLATTGSGPIRAAAGELLLTDLEAPRRFPKEFLAILTGPDAALRAAAAEALGRQPYLEPDFYIALARAARDDVQSVREAAAAALVTLKRVPKVAEPELATSYLARREWDTPDAARKFRAGVFELLAGLAPAGETWFELLAAAATGGTPTDVPAGEVARLMGMHRDVPAKSFADLVALLTHKDYGAAATALLLARPRQANGPLVDGLKATQPSARAAAATLLGKTAALNSSDPLARDQWRTAQDALSAVAVTDPDGDVKRAAEAALKVLTKGR</sequence>
<feature type="transmembrane region" description="Helical" evidence="2">
    <location>
        <begin position="44"/>
        <end position="69"/>
    </location>
</feature>
<proteinExistence type="predicted"/>
<dbReference type="Proteomes" id="UP000214646">
    <property type="component" value="Unassembled WGS sequence"/>
</dbReference>
<evidence type="ECO:0000313" key="4">
    <source>
        <dbReference type="Proteomes" id="UP000214646"/>
    </source>
</evidence>
<reference evidence="4" key="1">
    <citation type="submission" date="2017-06" db="EMBL/GenBank/DDBJ databases">
        <title>Genome analysis of Fimbriiglobus ruber SP5, the first member of the order Planctomycetales with confirmed chitinolytic capability.</title>
        <authorList>
            <person name="Ravin N.V."/>
            <person name="Rakitin A.L."/>
            <person name="Ivanova A.A."/>
            <person name="Beletsky A.V."/>
            <person name="Kulichevskaya I.S."/>
            <person name="Mardanov A.V."/>
            <person name="Dedysh S.N."/>
        </authorList>
    </citation>
    <scope>NUCLEOTIDE SEQUENCE [LARGE SCALE GENOMIC DNA]</scope>
    <source>
        <strain evidence="4">SP5</strain>
    </source>
</reference>
<keyword evidence="2" id="KW-0472">Membrane</keyword>